<dbReference type="EMBL" id="HG937692">
    <property type="protein sequence ID" value="CDP36617.1"/>
    <property type="molecule type" value="Genomic_DNA"/>
</dbReference>
<sequence length="709" mass="79097">MGPDQHPDTDAMNRIRRLDEEVVNRIAAGEIIVSPANALKEILENAIDAGSTSIDVSVKDGGLKFLQVTDNGTGIVKDDLPLLCERYTTSKLQKFEDLTSISTYGFRGEALASISYVARLTVTTKTEDSTTAWRTTYSNGQIAPNGGPKPVAGKTGTQITVEDLFYNSPARIRAIGSKKNVEFGKILEIVSRYAIRSAGTSFTCKRLGDSHPSLAIQKSLSIIERIRTVFGSEIASELLHVDVEGEEPLQRADIYVTNANFSSKKAITPVIFINSRLVEFGPLRRALSNVYASLLPKGRYPFIYVDLQINPSNVDVNVHPTKREVRFLHEEEVVDLISARVQSALSEVDSSRSFQTQTLLPTPIRLESFTSSPASPSTPTQKRPYEYKLVRTNAKQQKLTTLFKMHNSQVDQNADTQLDSQQSLPEEEEDPSQRPQASQATQKEGRQYRRVGLESITKLRHNVESHASNALTVVLSRHTFVGIADYAKRLAAIQHDVRLYLIDYGALLKELFYQICLSDFANFGRINLNSQGDESSTLPGVPLRRLLEVAREMSGDDNYIVDGGLQTLIDYAEMLDDYFNISLVEGEEGDRELYLTSLPLLVKGYNPSLSKLPEFVFRLTKRICDDELECLQGISEELALFYIPPMVANEEDETGSHSEAEQMREQVRTDVGDILLPLVSQRIIAPKHLKDGVIEIANLPGLYRVFERC</sequence>
<dbReference type="InterPro" id="IPR036890">
    <property type="entry name" value="HATPase_C_sf"/>
</dbReference>
<dbReference type="GO" id="GO:0005524">
    <property type="term" value="F:ATP binding"/>
    <property type="evidence" value="ECO:0007669"/>
    <property type="project" value="InterPro"/>
</dbReference>
<evidence type="ECO:0000313" key="8">
    <source>
        <dbReference type="EMBL" id="CDP36617.1"/>
    </source>
</evidence>
<dbReference type="GO" id="GO:0016887">
    <property type="term" value="F:ATP hydrolysis activity"/>
    <property type="evidence" value="ECO:0007669"/>
    <property type="project" value="InterPro"/>
</dbReference>
<dbReference type="InterPro" id="IPR032189">
    <property type="entry name" value="Mlh1_C"/>
</dbReference>
<dbReference type="InterPro" id="IPR038973">
    <property type="entry name" value="MutL/Mlh/Pms-like"/>
</dbReference>
<organism evidence="8">
    <name type="scientific">Blastobotrys adeninivorans</name>
    <name type="common">Yeast</name>
    <name type="synonym">Arxula adeninivorans</name>
    <dbReference type="NCBI Taxonomy" id="409370"/>
    <lineage>
        <taxon>Eukaryota</taxon>
        <taxon>Fungi</taxon>
        <taxon>Dikarya</taxon>
        <taxon>Ascomycota</taxon>
        <taxon>Saccharomycotina</taxon>
        <taxon>Dipodascomycetes</taxon>
        <taxon>Dipodascales</taxon>
        <taxon>Trichomonascaceae</taxon>
        <taxon>Blastobotrys</taxon>
    </lineage>
</organism>
<evidence type="ECO:0000256" key="3">
    <source>
        <dbReference type="ARBA" id="ARBA00022763"/>
    </source>
</evidence>
<evidence type="ECO:0000256" key="5">
    <source>
        <dbReference type="ARBA" id="ARBA00023242"/>
    </source>
</evidence>
<dbReference type="Pfam" id="PF16413">
    <property type="entry name" value="Mlh1_C"/>
    <property type="match status" value="1"/>
</dbReference>
<dbReference type="SUPFAM" id="SSF54211">
    <property type="entry name" value="Ribosomal protein S5 domain 2-like"/>
    <property type="match status" value="1"/>
</dbReference>
<dbReference type="GO" id="GO:0140664">
    <property type="term" value="F:ATP-dependent DNA damage sensor activity"/>
    <property type="evidence" value="ECO:0007669"/>
    <property type="project" value="InterPro"/>
</dbReference>
<dbReference type="GO" id="GO:0006298">
    <property type="term" value="P:mismatch repair"/>
    <property type="evidence" value="ECO:0007669"/>
    <property type="project" value="InterPro"/>
</dbReference>
<evidence type="ECO:0000256" key="2">
    <source>
        <dbReference type="ARBA" id="ARBA00006082"/>
    </source>
</evidence>
<name>A0A060TCK7_BLAAD</name>
<dbReference type="InterPro" id="IPR013507">
    <property type="entry name" value="DNA_mismatch_S5_2-like"/>
</dbReference>
<dbReference type="GO" id="GO:0032389">
    <property type="term" value="C:MutLalpha complex"/>
    <property type="evidence" value="ECO:0007669"/>
    <property type="project" value="TreeGrafter"/>
</dbReference>
<dbReference type="FunFam" id="3.30.230.10:FF:000014">
    <property type="entry name" value="DNA mismatch repair protein Mlh1"/>
    <property type="match status" value="1"/>
</dbReference>
<dbReference type="PROSITE" id="PS00058">
    <property type="entry name" value="DNA_MISMATCH_REPAIR_1"/>
    <property type="match status" value="1"/>
</dbReference>
<reference evidence="8" key="2">
    <citation type="submission" date="2014-06" db="EMBL/GenBank/DDBJ databases">
        <title>The complete genome of Blastobotrys (Arxula) adeninivorans LS3 - a yeast of biotechnological interest.</title>
        <authorList>
            <person name="Kunze G."/>
            <person name="Gaillardin C."/>
            <person name="Czernicka M."/>
            <person name="Durrens P."/>
            <person name="Martin T."/>
            <person name="Boer E."/>
            <person name="Gabaldon T."/>
            <person name="Cruz J."/>
            <person name="Talla E."/>
            <person name="Marck C."/>
            <person name="Goffeau A."/>
            <person name="Barbe V."/>
            <person name="Baret P."/>
            <person name="Baronian K."/>
            <person name="Beier S."/>
            <person name="Bleykasten C."/>
            <person name="Bode R."/>
            <person name="Casaregola S."/>
            <person name="Despons L."/>
            <person name="Fairhead C."/>
            <person name="Giersberg M."/>
            <person name="Gierski P."/>
            <person name="Hahnel U."/>
            <person name="Hartmann A."/>
            <person name="Jankowska D."/>
            <person name="Jubin C."/>
            <person name="Jung P."/>
            <person name="Lafontaine I."/>
            <person name="Leh-Louis V."/>
            <person name="Lemaire M."/>
            <person name="Marcet-Houben M."/>
            <person name="Mascher M."/>
            <person name="Morel G."/>
            <person name="Richard G.-F."/>
            <person name="Riechen J."/>
            <person name="Sacerdot C."/>
            <person name="Sarkar A."/>
            <person name="Savel G."/>
            <person name="Schacherer J."/>
            <person name="Sherman D."/>
            <person name="Straub M.-L."/>
            <person name="Stein N."/>
            <person name="Thierry A."/>
            <person name="Trautwein-Schult A."/>
            <person name="Westhof E."/>
            <person name="Worch S."/>
            <person name="Dujon B."/>
            <person name="Souciet J.-L."/>
            <person name="Wincker P."/>
            <person name="Scholz U."/>
            <person name="Neuveglise N."/>
        </authorList>
    </citation>
    <scope>NUCLEOTIDE SEQUENCE</scope>
    <source>
        <strain evidence="8">LS3</strain>
    </source>
</reference>
<feature type="domain" description="DNA mismatch repair protein S5" evidence="7">
    <location>
        <begin position="226"/>
        <end position="346"/>
    </location>
</feature>
<keyword evidence="5" id="KW-0539">Nucleus</keyword>
<dbReference type="SUPFAM" id="SSF55874">
    <property type="entry name" value="ATPase domain of HSP90 chaperone/DNA topoisomerase II/histidine kinase"/>
    <property type="match status" value="1"/>
</dbReference>
<feature type="compositionally biased region" description="Polar residues" evidence="6">
    <location>
        <begin position="433"/>
        <end position="442"/>
    </location>
</feature>
<feature type="compositionally biased region" description="Low complexity" evidence="6">
    <location>
        <begin position="368"/>
        <end position="380"/>
    </location>
</feature>
<dbReference type="NCBIfam" id="TIGR00585">
    <property type="entry name" value="mutl"/>
    <property type="match status" value="1"/>
</dbReference>
<dbReference type="Gene3D" id="3.30.230.10">
    <property type="match status" value="1"/>
</dbReference>
<dbReference type="Pfam" id="PF13589">
    <property type="entry name" value="HATPase_c_3"/>
    <property type="match status" value="1"/>
</dbReference>
<dbReference type="AlphaFoldDB" id="A0A060TCK7"/>
<feature type="region of interest" description="Disordered" evidence="6">
    <location>
        <begin position="365"/>
        <end position="388"/>
    </location>
</feature>
<dbReference type="Gene3D" id="3.30.565.10">
    <property type="entry name" value="Histidine kinase-like ATPase, C-terminal domain"/>
    <property type="match status" value="1"/>
</dbReference>
<dbReference type="PANTHER" id="PTHR10073">
    <property type="entry name" value="DNA MISMATCH REPAIR PROTEIN MLH, PMS, MUTL"/>
    <property type="match status" value="1"/>
</dbReference>
<dbReference type="InterPro" id="IPR014721">
    <property type="entry name" value="Ribsml_uS5_D2-typ_fold_subgr"/>
</dbReference>
<evidence type="ECO:0000256" key="6">
    <source>
        <dbReference type="SAM" id="MobiDB-lite"/>
    </source>
</evidence>
<dbReference type="PhylomeDB" id="A0A060TCK7"/>
<dbReference type="CDD" id="cd16926">
    <property type="entry name" value="HATPase_MutL-MLH-PMS-like"/>
    <property type="match status" value="1"/>
</dbReference>
<dbReference type="InterPro" id="IPR014762">
    <property type="entry name" value="DNA_mismatch_repair_CS"/>
</dbReference>
<proteinExistence type="inferred from homology"/>
<dbReference type="FunFam" id="3.30.565.10:FF:000079">
    <property type="entry name" value="DNA mismatch repair protein MLH"/>
    <property type="match status" value="1"/>
</dbReference>
<dbReference type="PANTHER" id="PTHR10073:SF12">
    <property type="entry name" value="DNA MISMATCH REPAIR PROTEIN MLH1"/>
    <property type="match status" value="1"/>
</dbReference>
<dbReference type="Pfam" id="PF01119">
    <property type="entry name" value="DNA_mis_repair"/>
    <property type="match status" value="1"/>
</dbReference>
<keyword evidence="4" id="KW-0234">DNA repair</keyword>
<feature type="region of interest" description="Disordered" evidence="6">
    <location>
        <begin position="409"/>
        <end position="447"/>
    </location>
</feature>
<dbReference type="SMART" id="SM01340">
    <property type="entry name" value="DNA_mis_repair"/>
    <property type="match status" value="1"/>
</dbReference>
<reference evidence="8" key="1">
    <citation type="submission" date="2014-02" db="EMBL/GenBank/DDBJ databases">
        <authorList>
            <person name="Genoscope - CEA"/>
        </authorList>
    </citation>
    <scope>NUCLEOTIDE SEQUENCE</scope>
    <source>
        <strain evidence="8">LS3</strain>
    </source>
</reference>
<gene>
    <name evidence="8" type="ORF">GNLVRS02_ARAD1B17160g</name>
</gene>
<evidence type="ECO:0000259" key="7">
    <source>
        <dbReference type="SMART" id="SM01340"/>
    </source>
</evidence>
<dbReference type="GO" id="GO:0030983">
    <property type="term" value="F:mismatched DNA binding"/>
    <property type="evidence" value="ECO:0007669"/>
    <property type="project" value="InterPro"/>
</dbReference>
<comment type="subcellular location">
    <subcellularLocation>
        <location evidence="1">Nucleus</location>
    </subcellularLocation>
</comment>
<dbReference type="GO" id="GO:0061982">
    <property type="term" value="P:meiosis I cell cycle process"/>
    <property type="evidence" value="ECO:0007669"/>
    <property type="project" value="UniProtKB-ARBA"/>
</dbReference>
<accession>A0A060TCK7</accession>
<protein>
    <submittedName>
        <fullName evidence="8">ARAD1B17160p</fullName>
    </submittedName>
</protein>
<keyword evidence="3" id="KW-0227">DNA damage</keyword>
<evidence type="ECO:0000256" key="1">
    <source>
        <dbReference type="ARBA" id="ARBA00004123"/>
    </source>
</evidence>
<dbReference type="InterPro" id="IPR002099">
    <property type="entry name" value="MutL/Mlh/PMS"/>
</dbReference>
<comment type="similarity">
    <text evidence="2">Belongs to the DNA mismatch repair MutL/HexB family.</text>
</comment>
<evidence type="ECO:0000256" key="4">
    <source>
        <dbReference type="ARBA" id="ARBA00023204"/>
    </source>
</evidence>
<dbReference type="InterPro" id="IPR020568">
    <property type="entry name" value="Ribosomal_Su5_D2-typ_SF"/>
</dbReference>
<feature type="compositionally biased region" description="Polar residues" evidence="6">
    <location>
        <begin position="409"/>
        <end position="424"/>
    </location>
</feature>